<evidence type="ECO:0000256" key="2">
    <source>
        <dbReference type="ARBA" id="ARBA00022448"/>
    </source>
</evidence>
<dbReference type="Gene3D" id="3.40.50.300">
    <property type="entry name" value="P-loop containing nucleotide triphosphate hydrolases"/>
    <property type="match status" value="1"/>
</dbReference>
<dbReference type="SUPFAM" id="SSF52540">
    <property type="entry name" value="P-loop containing nucleoside triphosphate hydrolases"/>
    <property type="match status" value="1"/>
</dbReference>
<keyword evidence="11" id="KW-0080">Bacteriocin transport</keyword>
<dbReference type="PROSITE" id="PS50990">
    <property type="entry name" value="PEPTIDASE_C39"/>
    <property type="match status" value="1"/>
</dbReference>
<dbReference type="PROSITE" id="PS00211">
    <property type="entry name" value="ABC_TRANSPORTER_1"/>
    <property type="match status" value="1"/>
</dbReference>
<keyword evidence="5" id="KW-0547">Nucleotide-binding</keyword>
<dbReference type="FunFam" id="3.40.50.300:FF:000299">
    <property type="entry name" value="ABC transporter ATP-binding protein/permease"/>
    <property type="match status" value="1"/>
</dbReference>
<dbReference type="SMART" id="SM00382">
    <property type="entry name" value="AAA"/>
    <property type="match status" value="1"/>
</dbReference>
<dbReference type="Pfam" id="PF00664">
    <property type="entry name" value="ABC_membrane"/>
    <property type="match status" value="1"/>
</dbReference>
<dbReference type="Gene3D" id="1.20.1560.10">
    <property type="entry name" value="ABC transporter type 1, transmembrane domain"/>
    <property type="match status" value="1"/>
</dbReference>
<evidence type="ECO:0000256" key="12">
    <source>
        <dbReference type="SAM" id="Phobius"/>
    </source>
</evidence>
<dbReference type="InterPro" id="IPR003439">
    <property type="entry name" value="ABC_transporter-like_ATP-bd"/>
</dbReference>
<keyword evidence="10 12" id="KW-0472">Membrane</keyword>
<feature type="transmembrane region" description="Helical" evidence="12">
    <location>
        <begin position="159"/>
        <end position="185"/>
    </location>
</feature>
<evidence type="ECO:0000256" key="8">
    <source>
        <dbReference type="ARBA" id="ARBA00022927"/>
    </source>
</evidence>
<keyword evidence="6" id="KW-0788">Thiol protease</keyword>
<reference evidence="16 17" key="1">
    <citation type="journal article" date="2016" name="Front. Microbiol.">
        <title>High-Level Heat Resistance of Spores of Bacillus amyloliquefaciens and Bacillus licheniformis Results from the Presence of a spoVA Operon in a Tn1546 Transposon.</title>
        <authorList>
            <person name="Berendsen E.M."/>
            <person name="Koning R.A."/>
            <person name="Boekhorst J."/>
            <person name="de Jong A."/>
            <person name="Kuipers O.P."/>
            <person name="Wells-Bennik M.H."/>
        </authorList>
    </citation>
    <scope>NUCLEOTIDE SEQUENCE [LARGE SCALE GENOMIC DNA]</scope>
    <source>
        <strain evidence="16 17">B4121</strain>
    </source>
</reference>
<dbReference type="GO" id="GO:0005886">
    <property type="term" value="C:plasma membrane"/>
    <property type="evidence" value="ECO:0007669"/>
    <property type="project" value="UniProtKB-SubCell"/>
</dbReference>
<dbReference type="GO" id="GO:0006508">
    <property type="term" value="P:proteolysis"/>
    <property type="evidence" value="ECO:0007669"/>
    <property type="project" value="InterPro"/>
</dbReference>
<evidence type="ECO:0000256" key="3">
    <source>
        <dbReference type="ARBA" id="ARBA00022475"/>
    </source>
</evidence>
<dbReference type="CDD" id="cd18555">
    <property type="entry name" value="ABC_6TM_T1SS_like"/>
    <property type="match status" value="1"/>
</dbReference>
<evidence type="ECO:0000259" key="15">
    <source>
        <dbReference type="PROSITE" id="PS50990"/>
    </source>
</evidence>
<evidence type="ECO:0000256" key="9">
    <source>
        <dbReference type="ARBA" id="ARBA00022989"/>
    </source>
</evidence>
<dbReference type="InterPro" id="IPR039421">
    <property type="entry name" value="Type_1_exporter"/>
</dbReference>
<sequence length="718" mass="81353">MKTKTRIRVPLKRQIAQTDCALCCLTMIVSYYKSHVGFHELKERLGGGRDGVTLFALSNTATGIGFSANVLKADRISSITSPVIVYWDHFHYVVLEKINKKGYHVLDPALGRCTYSEEAFLEHFSGYYLALEPNENFKQVKPKSVWLPYLKITLEKPKLLFSILVWSLSIQLLTVSMPIITKIAIDEIAIPNHYEFLTVFFISIFGLVIFKGIISYMRGRFLTNLRLHLDWRLMSRFFRHLIHLPFQYFQLRSFGEIVYRANSHIMIRELFSQQTIMSVLDSTLVLIILGYMAMTSPWLAGWVIAFGIVNILLLTFTQNAIKQRAEEELSEQSKFQEVQVETLYGIFGIKMAGVEKQVLHQWEHLFKKVLYAFKKNEYFSNTINSYIVSLELAAPLVILGLSLHQVQLGNITTGSMVAIYSLTGVFFGLVSSLVETAKSMITMDTYLQRINDVLEAPVEKTPKNSIKPKELTGNIKLENVSFSYTQYSKPVLKHISVEIKAGQKVAIVGPSGSGKSTLARMLLGLYEPTAGKIFYDGINLFDLDKQWLRRNIGVVPQDATLFNKSILHNISVYDKNPSMDKVVKVAKIAQIHDEIMEMPMGYHTPVSEMSMNISGGQKQRIMLARALLQSPSILLLDEATSSLDNLNEKVIEQHLNELKCTRIVIAHRLSTIKDADLILVLKDGEIQEMGNHLQLIRNQGFYTKLYNSNNDQAIVGGG</sequence>
<keyword evidence="8" id="KW-0653">Protein transport</keyword>
<keyword evidence="6" id="KW-0378">Hydrolase</keyword>
<name>A0A7Z0WY33_9BACI</name>
<dbReference type="GO" id="GO:0043213">
    <property type="term" value="P:bacteriocin transport"/>
    <property type="evidence" value="ECO:0007669"/>
    <property type="project" value="UniProtKB-KW"/>
</dbReference>
<evidence type="ECO:0000256" key="11">
    <source>
        <dbReference type="ARBA" id="ARBA00043264"/>
    </source>
</evidence>
<proteinExistence type="predicted"/>
<feature type="transmembrane region" description="Helical" evidence="12">
    <location>
        <begin position="383"/>
        <end position="403"/>
    </location>
</feature>
<dbReference type="InterPro" id="IPR027417">
    <property type="entry name" value="P-loop_NTPase"/>
</dbReference>
<dbReference type="GO" id="GO:0008234">
    <property type="term" value="F:cysteine-type peptidase activity"/>
    <property type="evidence" value="ECO:0007669"/>
    <property type="project" value="UniProtKB-KW"/>
</dbReference>
<comment type="subcellular location">
    <subcellularLocation>
        <location evidence="1">Cell membrane</location>
        <topology evidence="1">Multi-pass membrane protein</topology>
    </subcellularLocation>
</comment>
<dbReference type="GO" id="GO:0140359">
    <property type="term" value="F:ABC-type transporter activity"/>
    <property type="evidence" value="ECO:0007669"/>
    <property type="project" value="InterPro"/>
</dbReference>
<dbReference type="Pfam" id="PF00005">
    <property type="entry name" value="ABC_tran"/>
    <property type="match status" value="1"/>
</dbReference>
<dbReference type="InterPro" id="IPR011527">
    <property type="entry name" value="ABC1_TM_dom"/>
</dbReference>
<dbReference type="GO" id="GO:0005524">
    <property type="term" value="F:ATP binding"/>
    <property type="evidence" value="ECO:0007669"/>
    <property type="project" value="UniProtKB-KW"/>
</dbReference>
<keyword evidence="7 16" id="KW-0067">ATP-binding</keyword>
<dbReference type="PANTHER" id="PTHR24221:SF654">
    <property type="entry name" value="ATP-BINDING CASSETTE SUB-FAMILY B MEMBER 6"/>
    <property type="match status" value="1"/>
</dbReference>
<evidence type="ECO:0000259" key="14">
    <source>
        <dbReference type="PROSITE" id="PS50929"/>
    </source>
</evidence>
<evidence type="ECO:0000313" key="16">
    <source>
        <dbReference type="EMBL" id="OLF93851.1"/>
    </source>
</evidence>
<evidence type="ECO:0000259" key="13">
    <source>
        <dbReference type="PROSITE" id="PS50893"/>
    </source>
</evidence>
<keyword evidence="3" id="KW-1003">Cell membrane</keyword>
<dbReference type="Gene3D" id="3.90.70.10">
    <property type="entry name" value="Cysteine proteinases"/>
    <property type="match status" value="1"/>
</dbReference>
<feature type="domain" description="Peptidase C39" evidence="15">
    <location>
        <begin position="14"/>
        <end position="131"/>
    </location>
</feature>
<evidence type="ECO:0000256" key="4">
    <source>
        <dbReference type="ARBA" id="ARBA00022692"/>
    </source>
</evidence>
<dbReference type="InterPro" id="IPR017871">
    <property type="entry name" value="ABC_transporter-like_CS"/>
</dbReference>
<dbReference type="PANTHER" id="PTHR24221">
    <property type="entry name" value="ATP-BINDING CASSETTE SUB-FAMILY B"/>
    <property type="match status" value="1"/>
</dbReference>
<feature type="transmembrane region" description="Helical" evidence="12">
    <location>
        <begin position="299"/>
        <end position="316"/>
    </location>
</feature>
<dbReference type="RefSeq" id="WP_075212987.1">
    <property type="nucleotide sequence ID" value="NZ_JADRJL010000007.1"/>
</dbReference>
<keyword evidence="2" id="KW-0813">Transport</keyword>
<dbReference type="InterPro" id="IPR005074">
    <property type="entry name" value="Peptidase_C39"/>
</dbReference>
<dbReference type="EMBL" id="LKPO01000013">
    <property type="protein sequence ID" value="OLF93851.1"/>
    <property type="molecule type" value="Genomic_DNA"/>
</dbReference>
<feature type="transmembrane region" description="Helical" evidence="12">
    <location>
        <begin position="275"/>
        <end position="293"/>
    </location>
</feature>
<evidence type="ECO:0000256" key="7">
    <source>
        <dbReference type="ARBA" id="ARBA00022840"/>
    </source>
</evidence>
<evidence type="ECO:0000256" key="6">
    <source>
        <dbReference type="ARBA" id="ARBA00022807"/>
    </source>
</evidence>
<protein>
    <submittedName>
        <fullName evidence="16">Lipid A export ATP-binding/permease protein MsbA</fullName>
    </submittedName>
</protein>
<feature type="transmembrane region" description="Helical" evidence="12">
    <location>
        <begin position="197"/>
        <end position="217"/>
    </location>
</feature>
<feature type="domain" description="ABC transmembrane type-1" evidence="14">
    <location>
        <begin position="163"/>
        <end position="442"/>
    </location>
</feature>
<keyword evidence="4 12" id="KW-0812">Transmembrane</keyword>
<keyword evidence="6" id="KW-0645">Protease</keyword>
<dbReference type="Pfam" id="PF03412">
    <property type="entry name" value="Peptidase_C39"/>
    <property type="match status" value="1"/>
</dbReference>
<keyword evidence="9 12" id="KW-1133">Transmembrane helix</keyword>
<evidence type="ECO:0000256" key="10">
    <source>
        <dbReference type="ARBA" id="ARBA00023136"/>
    </source>
</evidence>
<gene>
    <name evidence="16" type="ORF">B4121_2221</name>
</gene>
<comment type="caution">
    <text evidence="16">The sequence shown here is derived from an EMBL/GenBank/DDBJ whole genome shotgun (WGS) entry which is preliminary data.</text>
</comment>
<dbReference type="GO" id="GO:0016887">
    <property type="term" value="F:ATP hydrolysis activity"/>
    <property type="evidence" value="ECO:0007669"/>
    <property type="project" value="InterPro"/>
</dbReference>
<evidence type="ECO:0000256" key="1">
    <source>
        <dbReference type="ARBA" id="ARBA00004651"/>
    </source>
</evidence>
<dbReference type="InterPro" id="IPR036640">
    <property type="entry name" value="ABC1_TM_sf"/>
</dbReference>
<feature type="transmembrane region" description="Helical" evidence="12">
    <location>
        <begin position="415"/>
        <end position="434"/>
    </location>
</feature>
<organism evidence="16 17">
    <name type="scientific">Bacillus paralicheniformis</name>
    <dbReference type="NCBI Taxonomy" id="1648923"/>
    <lineage>
        <taxon>Bacteria</taxon>
        <taxon>Bacillati</taxon>
        <taxon>Bacillota</taxon>
        <taxon>Bacilli</taxon>
        <taxon>Bacillales</taxon>
        <taxon>Bacillaceae</taxon>
        <taxon>Bacillus</taxon>
    </lineage>
</organism>
<accession>A0A7Z0WY33</accession>
<dbReference type="GO" id="GO:0034040">
    <property type="term" value="F:ATPase-coupled lipid transmembrane transporter activity"/>
    <property type="evidence" value="ECO:0007669"/>
    <property type="project" value="TreeGrafter"/>
</dbReference>
<evidence type="ECO:0000256" key="5">
    <source>
        <dbReference type="ARBA" id="ARBA00022741"/>
    </source>
</evidence>
<dbReference type="PROSITE" id="PS50893">
    <property type="entry name" value="ABC_TRANSPORTER_2"/>
    <property type="match status" value="1"/>
</dbReference>
<dbReference type="GO" id="GO:0015031">
    <property type="term" value="P:protein transport"/>
    <property type="evidence" value="ECO:0007669"/>
    <property type="project" value="UniProtKB-KW"/>
</dbReference>
<dbReference type="PROSITE" id="PS50929">
    <property type="entry name" value="ABC_TM1F"/>
    <property type="match status" value="1"/>
</dbReference>
<dbReference type="SUPFAM" id="SSF90123">
    <property type="entry name" value="ABC transporter transmembrane region"/>
    <property type="match status" value="1"/>
</dbReference>
<dbReference type="AlphaFoldDB" id="A0A7Z0WY33"/>
<evidence type="ECO:0000313" key="17">
    <source>
        <dbReference type="Proteomes" id="UP000185604"/>
    </source>
</evidence>
<feature type="domain" description="ABC transporter" evidence="13">
    <location>
        <begin position="475"/>
        <end position="708"/>
    </location>
</feature>
<dbReference type="Proteomes" id="UP000185604">
    <property type="component" value="Unassembled WGS sequence"/>
</dbReference>
<dbReference type="InterPro" id="IPR003593">
    <property type="entry name" value="AAA+_ATPase"/>
</dbReference>